<accession>A0A6H1U496</accession>
<dbReference type="Gene3D" id="1.10.3210.10">
    <property type="entry name" value="Hypothetical protein af1432"/>
    <property type="match status" value="1"/>
</dbReference>
<organism evidence="2 3">
    <name type="scientific">Oxynema aestuarii AP17</name>
    <dbReference type="NCBI Taxonomy" id="2064643"/>
    <lineage>
        <taxon>Bacteria</taxon>
        <taxon>Bacillati</taxon>
        <taxon>Cyanobacteriota</taxon>
        <taxon>Cyanophyceae</taxon>
        <taxon>Oscillatoriophycideae</taxon>
        <taxon>Oscillatoriales</taxon>
        <taxon>Oscillatoriaceae</taxon>
        <taxon>Oxynema</taxon>
        <taxon>Oxynema aestuarii</taxon>
    </lineage>
</organism>
<dbReference type="PANTHER" id="PTHR46246:SF1">
    <property type="entry name" value="GUANOSINE-3',5'-BIS(DIPHOSPHATE) 3'-PYROPHOSPHOHYDROLASE MESH1"/>
    <property type="match status" value="1"/>
</dbReference>
<dbReference type="Proteomes" id="UP000500857">
    <property type="component" value="Chromosome"/>
</dbReference>
<dbReference type="AlphaFoldDB" id="A0A6H1U496"/>
<dbReference type="InterPro" id="IPR003607">
    <property type="entry name" value="HD/PDEase_dom"/>
</dbReference>
<evidence type="ECO:0000313" key="2">
    <source>
        <dbReference type="EMBL" id="QIZ72853.1"/>
    </source>
</evidence>
<dbReference type="EMBL" id="CP051167">
    <property type="protein sequence ID" value="QIZ72853.1"/>
    <property type="molecule type" value="Genomic_DNA"/>
</dbReference>
<dbReference type="PANTHER" id="PTHR46246">
    <property type="entry name" value="GUANOSINE-3',5'-BIS(DIPHOSPHATE) 3'-PYROPHOSPHOHYDROLASE MESH1"/>
    <property type="match status" value="1"/>
</dbReference>
<evidence type="ECO:0000259" key="1">
    <source>
        <dbReference type="SMART" id="SM00471"/>
    </source>
</evidence>
<dbReference type="InterPro" id="IPR052194">
    <property type="entry name" value="MESH1"/>
</dbReference>
<protein>
    <submittedName>
        <fullName evidence="2">HD domain-containing protein</fullName>
    </submittedName>
</protein>
<reference evidence="2 3" key="1">
    <citation type="submission" date="2020-04" db="EMBL/GenBank/DDBJ databases">
        <authorList>
            <person name="Basu S."/>
            <person name="Maruthanayagam V."/>
            <person name="Chakraborty S."/>
            <person name="Pramanik A."/>
            <person name="Mukherjee J."/>
            <person name="Brink B."/>
        </authorList>
    </citation>
    <scope>NUCLEOTIDE SEQUENCE [LARGE SCALE GENOMIC DNA]</scope>
    <source>
        <strain evidence="2 3">AP17</strain>
    </source>
</reference>
<dbReference type="RefSeq" id="WP_168571000.1">
    <property type="nucleotide sequence ID" value="NZ_CP051167.1"/>
</dbReference>
<gene>
    <name evidence="2" type="ORF">HCG48_21475</name>
</gene>
<proteinExistence type="predicted"/>
<dbReference type="KEGG" id="oxy:HCG48_21475"/>
<dbReference type="GO" id="GO:0008893">
    <property type="term" value="F:guanosine-3',5'-bis(diphosphate) 3'-diphosphatase activity"/>
    <property type="evidence" value="ECO:0007669"/>
    <property type="project" value="TreeGrafter"/>
</dbReference>
<feature type="domain" description="HD/PDEase" evidence="1">
    <location>
        <begin position="25"/>
        <end position="136"/>
    </location>
</feature>
<name>A0A6H1U496_9CYAN</name>
<keyword evidence="3" id="KW-1185">Reference proteome</keyword>
<dbReference type="Pfam" id="PF13328">
    <property type="entry name" value="HD_4"/>
    <property type="match status" value="1"/>
</dbReference>
<dbReference type="CDD" id="cd00077">
    <property type="entry name" value="HDc"/>
    <property type="match status" value="1"/>
</dbReference>
<dbReference type="SUPFAM" id="SSF109604">
    <property type="entry name" value="HD-domain/PDEase-like"/>
    <property type="match status" value="1"/>
</dbReference>
<sequence>MLSKRFNEALSFAAELHATQTRKGSGIPYIAHLLAVASIALEYGANEDEAIAALLHDAIEDQGGAIAREQIRRRFGDTVTAIVEGCTDADTLPKPPWRQRKETYLAHLLSASPSVRLVCAADKLHNARSILNDYRQVGEDLWTRFKGGRDGTLWYYRSLVETFKQIDSTPLIEDLARVVDELETTCKNPVRLSS</sequence>
<evidence type="ECO:0000313" key="3">
    <source>
        <dbReference type="Proteomes" id="UP000500857"/>
    </source>
</evidence>
<dbReference type="SMART" id="SM00471">
    <property type="entry name" value="HDc"/>
    <property type="match status" value="1"/>
</dbReference>